<evidence type="ECO:0000256" key="1">
    <source>
        <dbReference type="ARBA" id="ARBA00007926"/>
    </source>
</evidence>
<dbReference type="Pfam" id="PF01778">
    <property type="entry name" value="Ribosomal_L28e"/>
    <property type="match status" value="1"/>
</dbReference>
<dbReference type="EMBL" id="JAULSW010000007">
    <property type="protein sequence ID" value="KAK3374971.1"/>
    <property type="molecule type" value="Genomic_DNA"/>
</dbReference>
<proteinExistence type="inferred from homology"/>
<keyword evidence="7" id="KW-1185">Reference proteome</keyword>
<dbReference type="InterPro" id="IPR029004">
    <property type="entry name" value="Ribosomal_eL28/Mak16"/>
</dbReference>
<keyword evidence="2" id="KW-0689">Ribosomal protein</keyword>
<comment type="caution">
    <text evidence="6">The sequence shown here is derived from an EMBL/GenBank/DDBJ whole genome shotgun (WGS) entry which is preliminary data.</text>
</comment>
<dbReference type="GO" id="GO:0006412">
    <property type="term" value="P:translation"/>
    <property type="evidence" value="ECO:0007669"/>
    <property type="project" value="InterPro"/>
</dbReference>
<dbReference type="AlphaFoldDB" id="A0AAE0KFD7"/>
<dbReference type="GO" id="GO:0003735">
    <property type="term" value="F:structural constituent of ribosome"/>
    <property type="evidence" value="ECO:0007669"/>
    <property type="project" value="InterPro"/>
</dbReference>
<feature type="region of interest" description="Disordered" evidence="4">
    <location>
        <begin position="122"/>
        <end position="155"/>
    </location>
</feature>
<dbReference type="PANTHER" id="PTHR10544">
    <property type="entry name" value="60S RIBOSOMAL PROTEIN L28"/>
    <property type="match status" value="1"/>
</dbReference>
<name>A0AAE0KFD7_9PEZI</name>
<feature type="domain" description="Ribosomal eL28/Mak16" evidence="5">
    <location>
        <begin position="10"/>
        <end position="129"/>
    </location>
</feature>
<dbReference type="GO" id="GO:0005840">
    <property type="term" value="C:ribosome"/>
    <property type="evidence" value="ECO:0007669"/>
    <property type="project" value="UniProtKB-KW"/>
</dbReference>
<dbReference type="Proteomes" id="UP001285441">
    <property type="component" value="Unassembled WGS sequence"/>
</dbReference>
<protein>
    <submittedName>
        <fullName evidence="6">Ribosomal L28e protein family-domain-containing protein</fullName>
    </submittedName>
</protein>
<evidence type="ECO:0000256" key="2">
    <source>
        <dbReference type="ARBA" id="ARBA00022980"/>
    </source>
</evidence>
<keyword evidence="3" id="KW-0687">Ribonucleoprotein</keyword>
<evidence type="ECO:0000313" key="7">
    <source>
        <dbReference type="Proteomes" id="UP001285441"/>
    </source>
</evidence>
<evidence type="ECO:0000256" key="3">
    <source>
        <dbReference type="ARBA" id="ARBA00023274"/>
    </source>
</evidence>
<dbReference type="GO" id="GO:1990904">
    <property type="term" value="C:ribonucleoprotein complex"/>
    <property type="evidence" value="ECO:0007669"/>
    <property type="project" value="UniProtKB-KW"/>
</dbReference>
<evidence type="ECO:0000259" key="5">
    <source>
        <dbReference type="Pfam" id="PF01778"/>
    </source>
</evidence>
<evidence type="ECO:0000256" key="4">
    <source>
        <dbReference type="SAM" id="MobiDB-lite"/>
    </source>
</evidence>
<dbReference type="FunFam" id="3.30.390.110:FF:000002">
    <property type="entry name" value="60S ribosomal protein L28"/>
    <property type="match status" value="1"/>
</dbReference>
<sequence>MSFSNVSADLIWEVTRSQNSFLVKRKSGPQVQFSRDPYNLLNVHSRKHAGFVNEKAVGIAPNEKGGVQVITKKAGFANKPAAGRISVTYGGNKSARKTYKGVANQTAKSGYRADLRQAAVARASAIRKSQKANTKPDYEHKLRGNAAKKAAEAKN</sequence>
<dbReference type="InterPro" id="IPR002672">
    <property type="entry name" value="Ribosomal_eL28"/>
</dbReference>
<organism evidence="6 7">
    <name type="scientific">Podospora didyma</name>
    <dbReference type="NCBI Taxonomy" id="330526"/>
    <lineage>
        <taxon>Eukaryota</taxon>
        <taxon>Fungi</taxon>
        <taxon>Dikarya</taxon>
        <taxon>Ascomycota</taxon>
        <taxon>Pezizomycotina</taxon>
        <taxon>Sordariomycetes</taxon>
        <taxon>Sordariomycetidae</taxon>
        <taxon>Sordariales</taxon>
        <taxon>Podosporaceae</taxon>
        <taxon>Podospora</taxon>
    </lineage>
</organism>
<comment type="similarity">
    <text evidence="1">Belongs to the eukaryotic ribosomal protein eL28 family.</text>
</comment>
<accession>A0AAE0KFD7</accession>
<evidence type="ECO:0000313" key="6">
    <source>
        <dbReference type="EMBL" id="KAK3374971.1"/>
    </source>
</evidence>
<reference evidence="6" key="2">
    <citation type="submission" date="2023-06" db="EMBL/GenBank/DDBJ databases">
        <authorList>
            <consortium name="Lawrence Berkeley National Laboratory"/>
            <person name="Haridas S."/>
            <person name="Hensen N."/>
            <person name="Bonometti L."/>
            <person name="Westerberg I."/>
            <person name="Brannstrom I.O."/>
            <person name="Guillou S."/>
            <person name="Cros-Aarteil S."/>
            <person name="Calhoun S."/>
            <person name="Kuo A."/>
            <person name="Mondo S."/>
            <person name="Pangilinan J."/>
            <person name="Riley R."/>
            <person name="LaButti K."/>
            <person name="Andreopoulos B."/>
            <person name="Lipzen A."/>
            <person name="Chen C."/>
            <person name="Yanf M."/>
            <person name="Daum C."/>
            <person name="Ng V."/>
            <person name="Clum A."/>
            <person name="Steindorff A."/>
            <person name="Ohm R."/>
            <person name="Martin F."/>
            <person name="Silar P."/>
            <person name="Natvig D."/>
            <person name="Lalanne C."/>
            <person name="Gautier V."/>
            <person name="Ament-velasquez S.L."/>
            <person name="Kruys A."/>
            <person name="Hutchinson M.I."/>
            <person name="Powell A.J."/>
            <person name="Barry K."/>
            <person name="Miller A.N."/>
            <person name="Grigoriev I.V."/>
            <person name="Debuchy R."/>
            <person name="Gladieux P."/>
            <person name="Thoren M.H."/>
            <person name="Johannesson H."/>
        </authorList>
    </citation>
    <scope>NUCLEOTIDE SEQUENCE</scope>
    <source>
        <strain evidence="6">CBS 232.78</strain>
    </source>
</reference>
<dbReference type="Gene3D" id="3.30.390.110">
    <property type="match status" value="1"/>
</dbReference>
<reference evidence="6" key="1">
    <citation type="journal article" date="2023" name="Mol. Phylogenet. Evol.">
        <title>Genome-scale phylogeny and comparative genomics of the fungal order Sordariales.</title>
        <authorList>
            <person name="Hensen N."/>
            <person name="Bonometti L."/>
            <person name="Westerberg I."/>
            <person name="Brannstrom I.O."/>
            <person name="Guillou S."/>
            <person name="Cros-Aarteil S."/>
            <person name="Calhoun S."/>
            <person name="Haridas S."/>
            <person name="Kuo A."/>
            <person name="Mondo S."/>
            <person name="Pangilinan J."/>
            <person name="Riley R."/>
            <person name="LaButti K."/>
            <person name="Andreopoulos B."/>
            <person name="Lipzen A."/>
            <person name="Chen C."/>
            <person name="Yan M."/>
            <person name="Daum C."/>
            <person name="Ng V."/>
            <person name="Clum A."/>
            <person name="Steindorff A."/>
            <person name="Ohm R.A."/>
            <person name="Martin F."/>
            <person name="Silar P."/>
            <person name="Natvig D.O."/>
            <person name="Lalanne C."/>
            <person name="Gautier V."/>
            <person name="Ament-Velasquez S.L."/>
            <person name="Kruys A."/>
            <person name="Hutchinson M.I."/>
            <person name="Powell A.J."/>
            <person name="Barry K."/>
            <person name="Miller A.N."/>
            <person name="Grigoriev I.V."/>
            <person name="Debuchy R."/>
            <person name="Gladieux P."/>
            <person name="Hiltunen Thoren M."/>
            <person name="Johannesson H."/>
        </authorList>
    </citation>
    <scope>NUCLEOTIDE SEQUENCE</scope>
    <source>
        <strain evidence="6">CBS 232.78</strain>
    </source>
</reference>
<gene>
    <name evidence="6" type="ORF">B0H63DRAFT_526261</name>
</gene>